<evidence type="ECO:0000313" key="2">
    <source>
        <dbReference type="EMBL" id="MBD8082360.1"/>
    </source>
</evidence>
<dbReference type="PANTHER" id="PTHR38446:SF1">
    <property type="entry name" value="BLL0914 PROTEIN"/>
    <property type="match status" value="1"/>
</dbReference>
<dbReference type="EMBL" id="JACYFS010000001">
    <property type="protein sequence ID" value="MBD8082360.1"/>
    <property type="molecule type" value="Genomic_DNA"/>
</dbReference>
<feature type="transmembrane region" description="Helical" evidence="1">
    <location>
        <begin position="7"/>
        <end position="27"/>
    </location>
</feature>
<dbReference type="RefSeq" id="WP_191736135.1">
    <property type="nucleotide sequence ID" value="NZ_JACYFS010000001.1"/>
</dbReference>
<proteinExistence type="predicted"/>
<name>A0ABR8ZBS7_9FLAO</name>
<keyword evidence="1" id="KW-1133">Transmembrane helix</keyword>
<dbReference type="PANTHER" id="PTHR38446">
    <property type="entry name" value="BLL0914 PROTEIN"/>
    <property type="match status" value="1"/>
</dbReference>
<feature type="transmembrane region" description="Helical" evidence="1">
    <location>
        <begin position="55"/>
        <end position="72"/>
    </location>
</feature>
<feature type="transmembrane region" description="Helical" evidence="1">
    <location>
        <begin position="79"/>
        <end position="97"/>
    </location>
</feature>
<evidence type="ECO:0000256" key="1">
    <source>
        <dbReference type="SAM" id="Phobius"/>
    </source>
</evidence>
<protein>
    <submittedName>
        <fullName evidence="2">DUF1304 domain-containing protein</fullName>
    </submittedName>
</protein>
<dbReference type="InterPro" id="IPR009732">
    <property type="entry name" value="DUF1304"/>
</dbReference>
<feature type="transmembrane region" description="Helical" evidence="1">
    <location>
        <begin position="103"/>
        <end position="121"/>
    </location>
</feature>
<organism evidence="2 3">
    <name type="scientific">Chryseobacterium caseinilyticum</name>
    <dbReference type="NCBI Taxonomy" id="2771428"/>
    <lineage>
        <taxon>Bacteria</taxon>
        <taxon>Pseudomonadati</taxon>
        <taxon>Bacteroidota</taxon>
        <taxon>Flavobacteriia</taxon>
        <taxon>Flavobacteriales</taxon>
        <taxon>Weeksellaceae</taxon>
        <taxon>Chryseobacterium group</taxon>
        <taxon>Chryseobacterium</taxon>
    </lineage>
</organism>
<comment type="caution">
    <text evidence="2">The sequence shown here is derived from an EMBL/GenBank/DDBJ whole genome shotgun (WGS) entry which is preliminary data.</text>
</comment>
<keyword evidence="1" id="KW-0472">Membrane</keyword>
<reference evidence="2 3" key="1">
    <citation type="submission" date="2020-09" db="EMBL/GenBank/DDBJ databases">
        <title>Genome seq and assembly of Chryseobacterium sp.</title>
        <authorList>
            <person name="Chhetri G."/>
        </authorList>
    </citation>
    <scope>NUCLEOTIDE SEQUENCE [LARGE SCALE GENOMIC DNA]</scope>
    <source>
        <strain evidence="2 3">GCR10</strain>
    </source>
</reference>
<dbReference type="Proteomes" id="UP000637299">
    <property type="component" value="Unassembled WGS sequence"/>
</dbReference>
<keyword evidence="1" id="KW-0812">Transmembrane</keyword>
<gene>
    <name evidence="2" type="ORF">IC610_07970</name>
</gene>
<evidence type="ECO:0000313" key="3">
    <source>
        <dbReference type="Proteomes" id="UP000637299"/>
    </source>
</evidence>
<dbReference type="Pfam" id="PF06993">
    <property type="entry name" value="DUF1304"/>
    <property type="match status" value="1"/>
</dbReference>
<accession>A0ABR8ZBS7</accession>
<keyword evidence="3" id="KW-1185">Reference proteome</keyword>
<sequence length="124" mass="13673">MEIVAKILIGFVALEHLYILWMEMFAWETKGKEVFKSALPPEMFKPTKGLAANQGLYNGFLAAGLIWSLVICDEKWQVNVSLFFLGCVAIAGIYGAISATKKIFFVQALPALLGIIAVLLSDYL</sequence>